<gene>
    <name evidence="1" type="ORF">BDD16_003640</name>
</gene>
<dbReference type="Proteomes" id="UP000518288">
    <property type="component" value="Unassembled WGS sequence"/>
</dbReference>
<proteinExistence type="predicted"/>
<evidence type="ECO:0000313" key="2">
    <source>
        <dbReference type="Proteomes" id="UP000518288"/>
    </source>
</evidence>
<dbReference type="EMBL" id="JACCFH010000001">
    <property type="protein sequence ID" value="NYG34654.1"/>
    <property type="molecule type" value="Genomic_DNA"/>
</dbReference>
<evidence type="ECO:0000313" key="1">
    <source>
        <dbReference type="EMBL" id="NYG34654.1"/>
    </source>
</evidence>
<dbReference type="AlphaFoldDB" id="A0A7Y9R1Q5"/>
<reference evidence="1 2" key="1">
    <citation type="submission" date="2020-07" db="EMBL/GenBank/DDBJ databases">
        <title>Genomic Encyclopedia of Archaeal and Bacterial Type Strains, Phase II (KMG-II): from individual species to whole genera.</title>
        <authorList>
            <person name="Goeker M."/>
        </authorList>
    </citation>
    <scope>NUCLEOTIDE SEQUENCE [LARGE SCALE GENOMIC DNA]</scope>
    <source>
        <strain evidence="1 2">DSM 21226</strain>
    </source>
</reference>
<comment type="caution">
    <text evidence="1">The sequence shown here is derived from an EMBL/GenBank/DDBJ whole genome shotgun (WGS) entry which is preliminary data.</text>
</comment>
<name>A0A7Y9R1Q5_9BURK</name>
<sequence length="201" mass="21867">MSFEYPCIPLELLPVRRGPAPLHTATAVSGAETTNLVSQSAFLKADLSIQVVTECTMSPIVQLLTGALMQKSDFSSARRQTGATSLPGLPSTGFSSAAATARPGASDFQHSAPSMLTAERLNGYGARWLQSLPVTVRPLITAKRHPHIVNKFAILWGEDEAVNAYFDELLISSRPGRRGFATEVLDELVELQRAVQEQRRY</sequence>
<accession>A0A7Y9R1Q5</accession>
<protein>
    <submittedName>
        <fullName evidence="1">Uncharacterized protein</fullName>
    </submittedName>
</protein>
<keyword evidence="2" id="KW-1185">Reference proteome</keyword>
<organism evidence="1 2">
    <name type="scientific">Sphaerotilus montanus</name>
    <dbReference type="NCBI Taxonomy" id="522889"/>
    <lineage>
        <taxon>Bacteria</taxon>
        <taxon>Pseudomonadati</taxon>
        <taxon>Pseudomonadota</taxon>
        <taxon>Betaproteobacteria</taxon>
        <taxon>Burkholderiales</taxon>
        <taxon>Sphaerotilaceae</taxon>
        <taxon>Sphaerotilus</taxon>
    </lineage>
</organism>